<feature type="domain" description="HTH luxR-type" evidence="3">
    <location>
        <begin position="858"/>
        <end position="923"/>
    </location>
</feature>
<dbReference type="PANTHER" id="PTHR16305:SF35">
    <property type="entry name" value="TRANSCRIPTIONAL ACTIVATOR DOMAIN"/>
    <property type="match status" value="1"/>
</dbReference>
<dbReference type="InterPro" id="IPR027417">
    <property type="entry name" value="P-loop_NTPase"/>
</dbReference>
<dbReference type="SMART" id="SM00421">
    <property type="entry name" value="HTH_LUXR"/>
    <property type="match status" value="1"/>
</dbReference>
<dbReference type="PRINTS" id="PR00038">
    <property type="entry name" value="HTHLUXR"/>
</dbReference>
<accession>A0A853CP38</accession>
<dbReference type="GO" id="GO:0004016">
    <property type="term" value="F:adenylate cyclase activity"/>
    <property type="evidence" value="ECO:0007669"/>
    <property type="project" value="TreeGrafter"/>
</dbReference>
<dbReference type="InterPro" id="IPR000792">
    <property type="entry name" value="Tscrpt_reg_LuxR_C"/>
</dbReference>
<name>A0A853CP38_9ACTN</name>
<dbReference type="GO" id="GO:0006355">
    <property type="term" value="P:regulation of DNA-templated transcription"/>
    <property type="evidence" value="ECO:0007669"/>
    <property type="project" value="InterPro"/>
</dbReference>
<dbReference type="InterPro" id="IPR041664">
    <property type="entry name" value="AAA_16"/>
</dbReference>
<dbReference type="CDD" id="cd06170">
    <property type="entry name" value="LuxR_C_like"/>
    <property type="match status" value="1"/>
</dbReference>
<dbReference type="InterPro" id="IPR016032">
    <property type="entry name" value="Sig_transdc_resp-reg_C-effctor"/>
</dbReference>
<dbReference type="SUPFAM" id="SSF46894">
    <property type="entry name" value="C-terminal effector domain of the bipartite response regulators"/>
    <property type="match status" value="1"/>
</dbReference>
<dbReference type="PANTHER" id="PTHR16305">
    <property type="entry name" value="TESTICULAR SOLUBLE ADENYLYL CYCLASE"/>
    <property type="match status" value="1"/>
</dbReference>
<evidence type="ECO:0000256" key="1">
    <source>
        <dbReference type="ARBA" id="ARBA00022741"/>
    </source>
</evidence>
<dbReference type="Proteomes" id="UP000541969">
    <property type="component" value="Unassembled WGS sequence"/>
</dbReference>
<dbReference type="GO" id="GO:0005737">
    <property type="term" value="C:cytoplasm"/>
    <property type="evidence" value="ECO:0007669"/>
    <property type="project" value="TreeGrafter"/>
</dbReference>
<dbReference type="GO" id="GO:0003677">
    <property type="term" value="F:DNA binding"/>
    <property type="evidence" value="ECO:0007669"/>
    <property type="project" value="UniProtKB-KW"/>
</dbReference>
<keyword evidence="4" id="KW-0238">DNA-binding</keyword>
<dbReference type="Pfam" id="PF00196">
    <property type="entry name" value="GerE"/>
    <property type="match status" value="1"/>
</dbReference>
<dbReference type="Gene3D" id="1.10.10.10">
    <property type="entry name" value="Winged helix-like DNA-binding domain superfamily/Winged helix DNA-binding domain"/>
    <property type="match status" value="1"/>
</dbReference>
<evidence type="ECO:0000313" key="4">
    <source>
        <dbReference type="EMBL" id="NYJ08951.1"/>
    </source>
</evidence>
<keyword evidence="1" id="KW-0547">Nucleotide-binding</keyword>
<proteinExistence type="predicted"/>
<comment type="caution">
    <text evidence="4">The sequence shown here is derived from an EMBL/GenBank/DDBJ whole genome shotgun (WGS) entry which is preliminary data.</text>
</comment>
<dbReference type="InterPro" id="IPR036388">
    <property type="entry name" value="WH-like_DNA-bd_sf"/>
</dbReference>
<dbReference type="RefSeq" id="WP_218859454.1">
    <property type="nucleotide sequence ID" value="NZ_JACBZT010000001.1"/>
</dbReference>
<evidence type="ECO:0000313" key="5">
    <source>
        <dbReference type="Proteomes" id="UP000541969"/>
    </source>
</evidence>
<organism evidence="4 5">
    <name type="scientific">Petropleomorpha daqingensis</name>
    <dbReference type="NCBI Taxonomy" id="2026353"/>
    <lineage>
        <taxon>Bacteria</taxon>
        <taxon>Bacillati</taxon>
        <taxon>Actinomycetota</taxon>
        <taxon>Actinomycetes</taxon>
        <taxon>Geodermatophilales</taxon>
        <taxon>Geodermatophilaceae</taxon>
        <taxon>Petropleomorpha</taxon>
    </lineage>
</organism>
<dbReference type="Pfam" id="PF13191">
    <property type="entry name" value="AAA_16"/>
    <property type="match status" value="1"/>
</dbReference>
<keyword evidence="2" id="KW-0067">ATP-binding</keyword>
<sequence>MFVGRAAELAELAGRLAAVADDRGGLLLLSGPAGIGKTRTVEEAVAGTPAVAWGRCVDDPGAPPLWPWRRVMRALPAVRAVVDGALSGVEGAADLEAARFALVATTTEALLDAAEPGGLVVVLEDLHWADETSLRLLRHLAGELPRSRLLVIGTYRDPSGPAGERLDAVLPELLRGPATRALPLAPLTEDDVRAYLPGAPDDAVRAAHRRSGGNPLYLRAVARAPADGADDGGTELRHLVRTTLTALPPTALDLLDSASVLGEEVDAGRLAAVTARAADGVGADLDAAVAAGVLTAVPDLPGRRRFAHAVVRDAIYADLSPSRREELHRRAAVALEQFTGDDDSGAGVVAGHWLRAASDGPELLRAASWARRAATAATRSLAFDEAARFLATALDAAERAGTEPGERAELLLELATAEFRAGRFGESLVHATAASDAAAACGRSDLLAPAALTVHDIAAPGFPPAVMRMCERALAVPSLPPALRARLLAQSASVLADAGRIGAAAAHSAEALALAERSGDPEAVLDAVRARMKASPAALDRQERMRLGLLAIEHAATTGQPLVELWGAKWRIDAALEVGDGAIVEDELARVTALARRTRLPLVRWHDLRLRASVAALYGRFDEAMALNDEARVIGEEELAQDISAAGMSAAFLYQHALVTGVELDVERFAPRLLETAGDTPIVLTSRAAVSLVSGRREEAAARYAQLRPRMAERDFVEAAGVAESLVPLVEQFGDAGAARDLAAVLAGMPTIAAGGAGVYCSGSPDALRGRLAVVREEWDEAVARFEEALASDSRTGALPAVVNDRVGLAGALLGRGRAVDLPRVRELASAARTEAHRLGMPGPERRAAVLVERAGRAARAADPLTDREREIAALVAQALSNRQIAERLVLSERTVESHVRNILAKLGLANRTELATRVSGPSVRR</sequence>
<evidence type="ECO:0000256" key="2">
    <source>
        <dbReference type="ARBA" id="ARBA00022840"/>
    </source>
</evidence>
<protein>
    <submittedName>
        <fullName evidence="4">DNA-binding CsgD family transcriptional regulator</fullName>
    </submittedName>
</protein>
<dbReference type="EMBL" id="JACBZT010000001">
    <property type="protein sequence ID" value="NYJ08951.1"/>
    <property type="molecule type" value="Genomic_DNA"/>
</dbReference>
<dbReference type="AlphaFoldDB" id="A0A853CP38"/>
<dbReference type="GO" id="GO:0005524">
    <property type="term" value="F:ATP binding"/>
    <property type="evidence" value="ECO:0007669"/>
    <property type="project" value="UniProtKB-KW"/>
</dbReference>
<evidence type="ECO:0000259" key="3">
    <source>
        <dbReference type="PROSITE" id="PS50043"/>
    </source>
</evidence>
<dbReference type="PROSITE" id="PS50043">
    <property type="entry name" value="HTH_LUXR_2"/>
    <property type="match status" value="1"/>
</dbReference>
<dbReference type="SUPFAM" id="SSF52540">
    <property type="entry name" value="P-loop containing nucleoside triphosphate hydrolases"/>
    <property type="match status" value="1"/>
</dbReference>
<keyword evidence="5" id="KW-1185">Reference proteome</keyword>
<reference evidence="4 5" key="1">
    <citation type="submission" date="2020-07" db="EMBL/GenBank/DDBJ databases">
        <title>Sequencing the genomes of 1000 actinobacteria strains.</title>
        <authorList>
            <person name="Klenk H.-P."/>
        </authorList>
    </citation>
    <scope>NUCLEOTIDE SEQUENCE [LARGE SCALE GENOMIC DNA]</scope>
    <source>
        <strain evidence="4 5">DSM 104001</strain>
    </source>
</reference>
<gene>
    <name evidence="4" type="ORF">GGQ55_005229</name>
</gene>